<dbReference type="GO" id="GO:0006753">
    <property type="term" value="P:nucleoside phosphate metabolic process"/>
    <property type="evidence" value="ECO:0007669"/>
    <property type="project" value="TreeGrafter"/>
</dbReference>
<proteinExistence type="inferred from homology"/>
<dbReference type="GO" id="GO:0008893">
    <property type="term" value="F:guanosine-3',5'-bis(diphosphate) 3'-diphosphatase activity"/>
    <property type="evidence" value="ECO:0007669"/>
    <property type="project" value="TreeGrafter"/>
</dbReference>
<keyword evidence="6" id="KW-1185">Reference proteome</keyword>
<name>A0A5C0UET5_9PROT</name>
<dbReference type="PANTHER" id="PTHR11839:SF22">
    <property type="entry name" value="NUDIX HYDROLASE 26, CHLOROPLASTIC"/>
    <property type="match status" value="1"/>
</dbReference>
<dbReference type="KEGG" id="cpri:FZC34_01640"/>
<dbReference type="InterPro" id="IPR020476">
    <property type="entry name" value="Nudix_hydrolase"/>
</dbReference>
<comment type="similarity">
    <text evidence="3">Belongs to the Nudix hydrolase family.</text>
</comment>
<dbReference type="InterPro" id="IPR000086">
    <property type="entry name" value="NUDIX_hydrolase_dom"/>
</dbReference>
<dbReference type="GO" id="GO:0034432">
    <property type="term" value="F:bis(5'-adenosyl)-pentaphosphatase activity"/>
    <property type="evidence" value="ECO:0007669"/>
    <property type="project" value="TreeGrafter"/>
</dbReference>
<evidence type="ECO:0000313" key="5">
    <source>
        <dbReference type="EMBL" id="QEK38606.1"/>
    </source>
</evidence>
<dbReference type="PANTHER" id="PTHR11839">
    <property type="entry name" value="UDP/ADP-SUGAR PYROPHOSPHATASE"/>
    <property type="match status" value="1"/>
</dbReference>
<dbReference type="InterPro" id="IPR020084">
    <property type="entry name" value="NUDIX_hydrolase_CS"/>
</dbReference>
<dbReference type="AlphaFoldDB" id="A0A5C0UET5"/>
<dbReference type="InterPro" id="IPR015797">
    <property type="entry name" value="NUDIX_hydrolase-like_dom_sf"/>
</dbReference>
<dbReference type="Pfam" id="PF00293">
    <property type="entry name" value="NUDIX"/>
    <property type="match status" value="1"/>
</dbReference>
<protein>
    <submittedName>
        <fullName evidence="5">NUDIX domain-containing protein</fullName>
    </submittedName>
</protein>
<dbReference type="PROSITE" id="PS51462">
    <property type="entry name" value="NUDIX"/>
    <property type="match status" value="1"/>
</dbReference>
<dbReference type="EMBL" id="CP043316">
    <property type="protein sequence ID" value="QEK38606.1"/>
    <property type="molecule type" value="Genomic_DNA"/>
</dbReference>
<sequence>MKIAIQLGVYDLNVGIVAIHNGLIFVGKRFKQGTWQMPQGDIEYNETPFQAAVRELREETGIVNVEWLGETNWHSYNFPDSVRKNKFFRSKSGKKQKWFYANVYDIDEVSLNEEFVDYKWEADEWVKRNIIGFKKSTYNYVFSNNIYEKIKTFI</sequence>
<evidence type="ECO:0000256" key="3">
    <source>
        <dbReference type="RuleBase" id="RU003476"/>
    </source>
</evidence>
<dbReference type="OrthoDB" id="9816040at2"/>
<evidence type="ECO:0000256" key="1">
    <source>
        <dbReference type="ARBA" id="ARBA00001946"/>
    </source>
</evidence>
<dbReference type="PROSITE" id="PS00893">
    <property type="entry name" value="NUDIX_BOX"/>
    <property type="match status" value="1"/>
</dbReference>
<feature type="domain" description="Nudix hydrolase" evidence="4">
    <location>
        <begin position="9"/>
        <end position="143"/>
    </location>
</feature>
<evidence type="ECO:0000256" key="2">
    <source>
        <dbReference type="ARBA" id="ARBA00022801"/>
    </source>
</evidence>
<evidence type="ECO:0000313" key="6">
    <source>
        <dbReference type="Proteomes" id="UP000325004"/>
    </source>
</evidence>
<dbReference type="SUPFAM" id="SSF55811">
    <property type="entry name" value="Nudix"/>
    <property type="match status" value="1"/>
</dbReference>
<accession>A0A5C0UET5</accession>
<keyword evidence="2 3" id="KW-0378">Hydrolase</keyword>
<dbReference type="GO" id="GO:0019693">
    <property type="term" value="P:ribose phosphate metabolic process"/>
    <property type="evidence" value="ECO:0007669"/>
    <property type="project" value="TreeGrafter"/>
</dbReference>
<dbReference type="Proteomes" id="UP000325004">
    <property type="component" value="Chromosome"/>
</dbReference>
<dbReference type="PRINTS" id="PR00502">
    <property type="entry name" value="NUDIXFAMILY"/>
</dbReference>
<comment type="cofactor">
    <cofactor evidence="1">
        <name>Mg(2+)</name>
        <dbReference type="ChEBI" id="CHEBI:18420"/>
    </cofactor>
</comment>
<organism evidence="5 6">
    <name type="scientific">Candidatus Cytomitobacter primus</name>
    <dbReference type="NCBI Taxonomy" id="2066024"/>
    <lineage>
        <taxon>Bacteria</taxon>
        <taxon>Pseudomonadati</taxon>
        <taxon>Pseudomonadota</taxon>
        <taxon>Alphaproteobacteria</taxon>
        <taxon>Holosporales</taxon>
        <taxon>Holosporaceae</taxon>
        <taxon>Candidatus Cytomitobacter</taxon>
    </lineage>
</organism>
<dbReference type="Gene3D" id="3.90.79.10">
    <property type="entry name" value="Nucleoside Triphosphate Pyrophosphohydrolase"/>
    <property type="match status" value="1"/>
</dbReference>
<reference evidence="5 6" key="1">
    <citation type="submission" date="2019-08" db="EMBL/GenBank/DDBJ databases">
        <title>Highly reduced genomes of protist endosymbionts show evolutionary convergence.</title>
        <authorList>
            <person name="George E."/>
            <person name="Husnik F."/>
            <person name="Tashyreva D."/>
            <person name="Prokopchuk G."/>
            <person name="Horak A."/>
            <person name="Kwong W.K."/>
            <person name="Lukes J."/>
            <person name="Keeling P.J."/>
        </authorList>
    </citation>
    <scope>NUCLEOTIDE SEQUENCE [LARGE SCALE GENOMIC DNA]</scope>
    <source>
        <strain evidence="5">1604LC</strain>
    </source>
</reference>
<evidence type="ECO:0000259" key="4">
    <source>
        <dbReference type="PROSITE" id="PS51462"/>
    </source>
</evidence>
<gene>
    <name evidence="5" type="ORF">FZC34_01640</name>
</gene>